<feature type="repeat" description="WD" evidence="4">
    <location>
        <begin position="217"/>
        <end position="258"/>
    </location>
</feature>
<dbReference type="GO" id="GO:0010997">
    <property type="term" value="F:anaphase-promoting complex binding"/>
    <property type="evidence" value="ECO:0007669"/>
    <property type="project" value="InterPro"/>
</dbReference>
<dbReference type="GO" id="GO:1905786">
    <property type="term" value="P:positive regulation of anaphase-promoting complex-dependent catabolic process"/>
    <property type="evidence" value="ECO:0007669"/>
    <property type="project" value="TreeGrafter"/>
</dbReference>
<sequence>MTKSWKVEMNLAEGPANDWGPIEAHRVSYKRFRRRIIRRSASGGPAASTPLAAGPPPATWRQRESSFQLHTVRQRLQLDSPPRIREPARDGRHRETANTPRSFPAGGRPAPENTPQQGWVWKAAFPEHEGAYQAGTDERRRALQPFALLDETKTRQQGKSVMKLAAPSLLNDYYTHLLDCSCEGVLALALGSSVYLWNSQTGALAGSLDPSPQPGLARHRAPSISCLSWSRDGGVLCIGTRQGEIQLWDVEHKRNMRCLPSHLSVVRGLSWNQHLLSSGSALGGIHHLDPRAPEPLVGAVVQAEEVCGLQWSPGGDRLASGSTGGLLCIWGGDMAGITWSRQPISTMRQPSAVKAMGWCPWQRGMIATGGGWNDGDLRVWDTDSGTCVTSANTNSQICSLRWAQKKKCLVTGHGLPDHQVSCWSCPVLPALGPVYRMSGHSQRVLHLAVNPEGSQIFSAGADQQFHIWDV</sequence>
<dbReference type="InterPro" id="IPR015943">
    <property type="entry name" value="WD40/YVTN_repeat-like_dom_sf"/>
</dbReference>
<dbReference type="GO" id="GO:1990757">
    <property type="term" value="F:ubiquitin ligase activator activity"/>
    <property type="evidence" value="ECO:0007669"/>
    <property type="project" value="TreeGrafter"/>
</dbReference>
<dbReference type="GeneTree" id="ENSGT00950000183104"/>
<dbReference type="InterPro" id="IPR033010">
    <property type="entry name" value="Cdc20/Fizzy"/>
</dbReference>
<name>A0AAQ4QMI8_GASAC</name>
<dbReference type="PANTHER" id="PTHR19918">
    <property type="entry name" value="CELL DIVISION CYCLE 20 CDC20 FIZZY -RELATED"/>
    <property type="match status" value="1"/>
</dbReference>
<evidence type="ECO:0000313" key="8">
    <source>
        <dbReference type="Proteomes" id="UP000007635"/>
    </source>
</evidence>
<organism evidence="7 8">
    <name type="scientific">Gasterosteus aculeatus aculeatus</name>
    <name type="common">three-spined stickleback</name>
    <dbReference type="NCBI Taxonomy" id="481459"/>
    <lineage>
        <taxon>Eukaryota</taxon>
        <taxon>Metazoa</taxon>
        <taxon>Chordata</taxon>
        <taxon>Craniata</taxon>
        <taxon>Vertebrata</taxon>
        <taxon>Euteleostomi</taxon>
        <taxon>Actinopterygii</taxon>
        <taxon>Neopterygii</taxon>
        <taxon>Teleostei</taxon>
        <taxon>Neoteleostei</taxon>
        <taxon>Acanthomorphata</taxon>
        <taxon>Eupercaria</taxon>
        <taxon>Perciformes</taxon>
        <taxon>Cottioidei</taxon>
        <taxon>Gasterosteales</taxon>
        <taxon>Gasterosteidae</taxon>
        <taxon>Gasterosteus</taxon>
    </lineage>
</organism>
<feature type="compositionally biased region" description="Basic and acidic residues" evidence="5">
    <location>
        <begin position="82"/>
        <end position="96"/>
    </location>
</feature>
<dbReference type="PANTHER" id="PTHR19918:SF4">
    <property type="entry name" value="CELL DIVISION CYCLE PROTEIN 20 HOMOLOG B"/>
    <property type="match status" value="1"/>
</dbReference>
<dbReference type="Ensembl" id="ENSGACT00000059180.1">
    <property type="protein sequence ID" value="ENSGACP00000052489.1"/>
    <property type="gene ID" value="ENSGACG00000035575.1"/>
</dbReference>
<reference evidence="7 8" key="1">
    <citation type="journal article" date="2021" name="G3 (Bethesda)">
        <title>Improved contiguity of the threespine stickleback genome using long-read sequencing.</title>
        <authorList>
            <person name="Nath S."/>
            <person name="Shaw D.E."/>
            <person name="White M.A."/>
        </authorList>
    </citation>
    <scope>NUCLEOTIDE SEQUENCE [LARGE SCALE GENOMIC DNA]</scope>
    <source>
        <strain evidence="7 8">Lake Benthic</strain>
    </source>
</reference>
<evidence type="ECO:0000256" key="5">
    <source>
        <dbReference type="SAM" id="MobiDB-lite"/>
    </source>
</evidence>
<accession>A0AAQ4QMI8</accession>
<dbReference type="PROSITE" id="PS50294">
    <property type="entry name" value="WD_REPEATS_REGION"/>
    <property type="match status" value="1"/>
</dbReference>
<dbReference type="InterPro" id="IPR056150">
    <property type="entry name" value="WD40_CDC20-Fz"/>
</dbReference>
<dbReference type="GO" id="GO:0031145">
    <property type="term" value="P:anaphase-promoting complex-dependent catabolic process"/>
    <property type="evidence" value="ECO:0007669"/>
    <property type="project" value="TreeGrafter"/>
</dbReference>
<proteinExistence type="inferred from homology"/>
<dbReference type="Pfam" id="PF24807">
    <property type="entry name" value="WD40_CDC20-Fz"/>
    <property type="match status" value="1"/>
</dbReference>
<evidence type="ECO:0000313" key="7">
    <source>
        <dbReference type="Ensembl" id="ENSGACP00000052489.1"/>
    </source>
</evidence>
<dbReference type="InterPro" id="IPR001680">
    <property type="entry name" value="WD40_rpt"/>
</dbReference>
<dbReference type="Proteomes" id="UP000007635">
    <property type="component" value="Chromosome XIII"/>
</dbReference>
<dbReference type="InterPro" id="IPR036322">
    <property type="entry name" value="WD40_repeat_dom_sf"/>
</dbReference>
<dbReference type="Gene3D" id="2.130.10.10">
    <property type="entry name" value="YVTN repeat-like/Quinoprotein amine dehydrogenase"/>
    <property type="match status" value="1"/>
</dbReference>
<feature type="domain" description="CDC20/Fizzy WD40" evidence="6">
    <location>
        <begin position="164"/>
        <end position="468"/>
    </location>
</feature>
<dbReference type="SUPFAM" id="SSF50978">
    <property type="entry name" value="WD40 repeat-like"/>
    <property type="match status" value="1"/>
</dbReference>
<dbReference type="SMART" id="SM00320">
    <property type="entry name" value="WD40"/>
    <property type="match status" value="6"/>
</dbReference>
<evidence type="ECO:0000256" key="2">
    <source>
        <dbReference type="ARBA" id="ARBA00022574"/>
    </source>
</evidence>
<reference evidence="7" key="3">
    <citation type="submission" date="2025-09" db="UniProtKB">
        <authorList>
            <consortium name="Ensembl"/>
        </authorList>
    </citation>
    <scope>IDENTIFICATION</scope>
</reference>
<evidence type="ECO:0000256" key="4">
    <source>
        <dbReference type="PROSITE-ProRule" id="PRU00221"/>
    </source>
</evidence>
<keyword evidence="3" id="KW-0677">Repeat</keyword>
<evidence type="ECO:0000256" key="1">
    <source>
        <dbReference type="ARBA" id="ARBA00006445"/>
    </source>
</evidence>
<dbReference type="AlphaFoldDB" id="A0AAQ4QMI8"/>
<evidence type="ECO:0000256" key="3">
    <source>
        <dbReference type="ARBA" id="ARBA00022737"/>
    </source>
</evidence>
<dbReference type="PROSITE" id="PS50082">
    <property type="entry name" value="WD_REPEATS_2"/>
    <property type="match status" value="2"/>
</dbReference>
<reference evidence="7" key="2">
    <citation type="submission" date="2025-08" db="UniProtKB">
        <authorList>
            <consortium name="Ensembl"/>
        </authorList>
    </citation>
    <scope>IDENTIFICATION</scope>
</reference>
<keyword evidence="2 4" id="KW-0853">WD repeat</keyword>
<dbReference type="GO" id="GO:0005680">
    <property type="term" value="C:anaphase-promoting complex"/>
    <property type="evidence" value="ECO:0007669"/>
    <property type="project" value="TreeGrafter"/>
</dbReference>
<evidence type="ECO:0000259" key="6">
    <source>
        <dbReference type="Pfam" id="PF24807"/>
    </source>
</evidence>
<keyword evidence="8" id="KW-1185">Reference proteome</keyword>
<comment type="similarity">
    <text evidence="1">Belongs to the WD repeat CDC20/Fizzy family.</text>
</comment>
<feature type="region of interest" description="Disordered" evidence="5">
    <location>
        <begin position="40"/>
        <end position="115"/>
    </location>
</feature>
<protein>
    <submittedName>
        <fullName evidence="7">Cell division cycle 20B</fullName>
    </submittedName>
</protein>
<feature type="repeat" description="WD" evidence="4">
    <location>
        <begin position="437"/>
        <end position="470"/>
    </location>
</feature>